<dbReference type="KEGG" id="lab:LA76x_1021"/>
<feature type="transmembrane region" description="Helical" evidence="5">
    <location>
        <begin position="103"/>
        <end position="123"/>
    </location>
</feature>
<dbReference type="GO" id="GO:0008273">
    <property type="term" value="F:calcium, potassium:sodium antiporter activity"/>
    <property type="evidence" value="ECO:0007669"/>
    <property type="project" value="TreeGrafter"/>
</dbReference>
<keyword evidence="8" id="KW-1185">Reference proteome</keyword>
<evidence type="ECO:0000256" key="3">
    <source>
        <dbReference type="ARBA" id="ARBA00022989"/>
    </source>
</evidence>
<evidence type="ECO:0000313" key="8">
    <source>
        <dbReference type="Proteomes" id="UP000060787"/>
    </source>
</evidence>
<dbReference type="eggNOG" id="COG0530">
    <property type="taxonomic scope" value="Bacteria"/>
</dbReference>
<dbReference type="Gene3D" id="1.20.1420.30">
    <property type="entry name" value="NCX, central ion-binding region"/>
    <property type="match status" value="1"/>
</dbReference>
<gene>
    <name evidence="7" type="ORF">LA76x_1021</name>
</gene>
<evidence type="ECO:0000259" key="6">
    <source>
        <dbReference type="Pfam" id="PF01699"/>
    </source>
</evidence>
<feature type="transmembrane region" description="Helical" evidence="5">
    <location>
        <begin position="71"/>
        <end position="97"/>
    </location>
</feature>
<dbReference type="EMBL" id="CP011129">
    <property type="protein sequence ID" value="ALN79181.1"/>
    <property type="molecule type" value="Genomic_DNA"/>
</dbReference>
<dbReference type="PANTHER" id="PTHR10846">
    <property type="entry name" value="SODIUM/POTASSIUM/CALCIUM EXCHANGER"/>
    <property type="match status" value="1"/>
</dbReference>
<dbReference type="GO" id="GO:0005262">
    <property type="term" value="F:calcium channel activity"/>
    <property type="evidence" value="ECO:0007669"/>
    <property type="project" value="TreeGrafter"/>
</dbReference>
<dbReference type="AlphaFoldDB" id="A0A0S2F6W9"/>
<dbReference type="InterPro" id="IPR044880">
    <property type="entry name" value="NCX_ion-bd_dom_sf"/>
</dbReference>
<dbReference type="Proteomes" id="UP000060787">
    <property type="component" value="Chromosome"/>
</dbReference>
<keyword evidence="4 5" id="KW-0472">Membrane</keyword>
<organism evidence="7 8">
    <name type="scientific">Lysobacter antibioticus</name>
    <dbReference type="NCBI Taxonomy" id="84531"/>
    <lineage>
        <taxon>Bacteria</taxon>
        <taxon>Pseudomonadati</taxon>
        <taxon>Pseudomonadota</taxon>
        <taxon>Gammaproteobacteria</taxon>
        <taxon>Lysobacterales</taxon>
        <taxon>Lysobacteraceae</taxon>
        <taxon>Lysobacter</taxon>
    </lineage>
</organism>
<reference evidence="7 8" key="1">
    <citation type="journal article" date="2015" name="BMC Genomics">
        <title>Comparative genomics and metabolic profiling of the genus Lysobacter.</title>
        <authorList>
            <person name="de Bruijn I."/>
            <person name="Cheng X."/>
            <person name="de Jager V."/>
            <person name="Exposito R.G."/>
            <person name="Watrous J."/>
            <person name="Patel N."/>
            <person name="Postma J."/>
            <person name="Dorrestein P.C."/>
            <person name="Kobayashi D."/>
            <person name="Raaijmakers J.M."/>
        </authorList>
    </citation>
    <scope>NUCLEOTIDE SEQUENCE [LARGE SCALE GENOMIC DNA]</scope>
    <source>
        <strain evidence="7 8">76</strain>
    </source>
</reference>
<evidence type="ECO:0000256" key="2">
    <source>
        <dbReference type="ARBA" id="ARBA00022692"/>
    </source>
</evidence>
<feature type="transmembrane region" description="Helical" evidence="5">
    <location>
        <begin position="321"/>
        <end position="339"/>
    </location>
</feature>
<comment type="subcellular location">
    <subcellularLocation>
        <location evidence="1">Membrane</location>
        <topology evidence="1">Multi-pass membrane protein</topology>
    </subcellularLocation>
</comment>
<feature type="transmembrane region" description="Helical" evidence="5">
    <location>
        <begin position="290"/>
        <end position="309"/>
    </location>
</feature>
<evidence type="ECO:0000313" key="7">
    <source>
        <dbReference type="EMBL" id="ALN79181.1"/>
    </source>
</evidence>
<evidence type="ECO:0000256" key="4">
    <source>
        <dbReference type="ARBA" id="ARBA00023136"/>
    </source>
</evidence>
<dbReference type="InterPro" id="IPR004481">
    <property type="entry name" value="K/Na/Ca-exchanger"/>
</dbReference>
<evidence type="ECO:0000256" key="5">
    <source>
        <dbReference type="SAM" id="Phobius"/>
    </source>
</evidence>
<dbReference type="Pfam" id="PF01699">
    <property type="entry name" value="Na_Ca_ex"/>
    <property type="match status" value="2"/>
</dbReference>
<evidence type="ECO:0000256" key="1">
    <source>
        <dbReference type="ARBA" id="ARBA00004141"/>
    </source>
</evidence>
<dbReference type="GO" id="GO:0006874">
    <property type="term" value="P:intracellular calcium ion homeostasis"/>
    <property type="evidence" value="ECO:0007669"/>
    <property type="project" value="TreeGrafter"/>
</dbReference>
<name>A0A0S2F6W9_LYSAN</name>
<proteinExistence type="predicted"/>
<dbReference type="PANTHER" id="PTHR10846:SF8">
    <property type="entry name" value="INNER MEMBRANE PROTEIN YRBG"/>
    <property type="match status" value="1"/>
</dbReference>
<feature type="transmembrane region" description="Helical" evidence="5">
    <location>
        <begin position="130"/>
        <end position="148"/>
    </location>
</feature>
<feature type="transmembrane region" description="Helical" evidence="5">
    <location>
        <begin position="175"/>
        <end position="193"/>
    </location>
</feature>
<dbReference type="Gene3D" id="6.10.280.80">
    <property type="entry name" value="NCX, peripheral helical region"/>
    <property type="match status" value="1"/>
</dbReference>
<sequence>MIVMFEAVGLFVLGLVLLALGGDSIVKGASGLAQRFGASPFAAGLVLVAFGTSLPELAVNLQAVVRGQQALALGNAVGSNAVNFGLTLGLAALAAPLLVRWRALAPLLLVLLLGTLAVIGLGLDGVLSRGEGIVMLLAFVAVVAYAIARTRREAPELQDAIAAFAQTQTHLGLNLVRVLIALALMHLGAYLIIGGDGLWSLGASPAAAAGFGSPNAAIIGAAMGLSPLLTGLLPVAIGTALPEAMAAVAAARRGQGDIVVGHVVGSSLFNLLIVIGGMAAWHSVPLPASFVRFELPAAAVFALMLYPMLRGDLRVSKREGAILLVGLLGWIGFEVLMLLR</sequence>
<dbReference type="STRING" id="84531.LA76x_1021"/>
<feature type="transmembrane region" description="Helical" evidence="5">
    <location>
        <begin position="263"/>
        <end position="284"/>
    </location>
</feature>
<feature type="domain" description="Sodium/calcium exchanger membrane region" evidence="6">
    <location>
        <begin position="7"/>
        <end position="147"/>
    </location>
</feature>
<dbReference type="KEGG" id="laq:GLA29479_2131"/>
<dbReference type="InterPro" id="IPR004837">
    <property type="entry name" value="NaCa_Exmemb"/>
</dbReference>
<dbReference type="GO" id="GO:0005886">
    <property type="term" value="C:plasma membrane"/>
    <property type="evidence" value="ECO:0007669"/>
    <property type="project" value="TreeGrafter"/>
</dbReference>
<feature type="domain" description="Sodium/calcium exchanger membrane region" evidence="6">
    <location>
        <begin position="208"/>
        <end position="328"/>
    </location>
</feature>
<protein>
    <submittedName>
        <fullName evidence="7">Sodium/calcium exchanger family protein</fullName>
    </submittedName>
</protein>
<keyword evidence="3 5" id="KW-1133">Transmembrane helix</keyword>
<keyword evidence="2 5" id="KW-0812">Transmembrane</keyword>
<dbReference type="PATRIC" id="fig|84531.7.peg.2091"/>
<accession>A0A0S2F6W9</accession>